<dbReference type="EMBL" id="VBQZ03000087">
    <property type="protein sequence ID" value="MXQ92818.1"/>
    <property type="molecule type" value="Genomic_DNA"/>
</dbReference>
<sequence>MPGLDPKWPMFGEPPTVPFTALGHVSQSTSNQKCNASLQISALPCISLRHDPTTNIMGGKANTADTVERLSLSEQPPSLRPASSAKGVRDPDVFTLPFRGDLPPQGLKGQYFPLEKPDLQNGDGMGNVACDLFKPHLQDQLCRNGIKTIDQSVGALK</sequence>
<organism evidence="1 2">
    <name type="scientific">Bos mutus</name>
    <name type="common">wild yak</name>
    <dbReference type="NCBI Taxonomy" id="72004"/>
    <lineage>
        <taxon>Eukaryota</taxon>
        <taxon>Metazoa</taxon>
        <taxon>Chordata</taxon>
        <taxon>Craniata</taxon>
        <taxon>Vertebrata</taxon>
        <taxon>Euteleostomi</taxon>
        <taxon>Mammalia</taxon>
        <taxon>Eutheria</taxon>
        <taxon>Laurasiatheria</taxon>
        <taxon>Artiodactyla</taxon>
        <taxon>Ruminantia</taxon>
        <taxon>Pecora</taxon>
        <taxon>Bovidae</taxon>
        <taxon>Bovinae</taxon>
        <taxon>Bos</taxon>
    </lineage>
</organism>
<keyword evidence="2" id="KW-1185">Reference proteome</keyword>
<proteinExistence type="predicted"/>
<protein>
    <submittedName>
        <fullName evidence="1">Uncharacterized protein</fullName>
    </submittedName>
</protein>
<gene>
    <name evidence="1" type="ORF">E5288_WYG002861</name>
</gene>
<dbReference type="AlphaFoldDB" id="A0A6B0RRW2"/>
<name>A0A6B0RRW2_9CETA</name>
<reference evidence="1" key="1">
    <citation type="submission" date="2019-10" db="EMBL/GenBank/DDBJ databases">
        <title>The sequence and de novo assembly of the wild yak genome.</title>
        <authorList>
            <person name="Liu Y."/>
        </authorList>
    </citation>
    <scope>NUCLEOTIDE SEQUENCE [LARGE SCALE GENOMIC DNA]</scope>
    <source>
        <strain evidence="1">WY2019</strain>
    </source>
</reference>
<evidence type="ECO:0000313" key="1">
    <source>
        <dbReference type="EMBL" id="MXQ92818.1"/>
    </source>
</evidence>
<accession>A0A6B0RRW2</accession>
<dbReference type="Proteomes" id="UP000322234">
    <property type="component" value="Unassembled WGS sequence"/>
</dbReference>
<evidence type="ECO:0000313" key="2">
    <source>
        <dbReference type="Proteomes" id="UP000322234"/>
    </source>
</evidence>
<comment type="caution">
    <text evidence="1">The sequence shown here is derived from an EMBL/GenBank/DDBJ whole genome shotgun (WGS) entry which is preliminary data.</text>
</comment>